<dbReference type="PROSITE" id="PS51257">
    <property type="entry name" value="PROKAR_LIPOPROTEIN"/>
    <property type="match status" value="1"/>
</dbReference>
<comment type="caution">
    <text evidence="3">The sequence shown here is derived from an EMBL/GenBank/DDBJ whole genome shotgun (WGS) entry which is preliminary data.</text>
</comment>
<evidence type="ECO:0000313" key="4">
    <source>
        <dbReference type="Proteomes" id="UP000601435"/>
    </source>
</evidence>
<feature type="domain" description="DUF11" evidence="2">
    <location>
        <begin position="353"/>
        <end position="440"/>
    </location>
</feature>
<dbReference type="NCBIfam" id="TIGR01451">
    <property type="entry name" value="B_ant_repeat"/>
    <property type="match status" value="2"/>
</dbReference>
<keyword evidence="4" id="KW-1185">Reference proteome</keyword>
<gene>
    <name evidence="3" type="primary">omcB</name>
    <name evidence="3" type="ORF">SNEC2469_LOCUS14912</name>
</gene>
<dbReference type="Proteomes" id="UP000601435">
    <property type="component" value="Unassembled WGS sequence"/>
</dbReference>
<proteinExistence type="predicted"/>
<dbReference type="InterPro" id="IPR051172">
    <property type="entry name" value="Chlamydia_OmcB"/>
</dbReference>
<evidence type="ECO:0000256" key="1">
    <source>
        <dbReference type="SAM" id="MobiDB-lite"/>
    </source>
</evidence>
<dbReference type="PANTHER" id="PTHR34819">
    <property type="entry name" value="LARGE CYSTEINE-RICH PERIPLASMIC PROTEIN OMCB"/>
    <property type="match status" value="1"/>
</dbReference>
<dbReference type="InterPro" id="IPR008965">
    <property type="entry name" value="CBM2/CBM3_carb-bd_dom_sf"/>
</dbReference>
<accession>A0A812T8C4</accession>
<feature type="compositionally biased region" description="Basic and acidic residues" evidence="1">
    <location>
        <begin position="114"/>
        <end position="157"/>
    </location>
</feature>
<feature type="region of interest" description="Disordered" evidence="1">
    <location>
        <begin position="113"/>
        <end position="165"/>
    </location>
</feature>
<feature type="domain" description="DUF11" evidence="2">
    <location>
        <begin position="463"/>
        <end position="555"/>
    </location>
</feature>
<dbReference type="InterPro" id="IPR047589">
    <property type="entry name" value="DUF11_rpt"/>
</dbReference>
<sequence length="571" mass="62642">MTRTRTRRNTRIKAPLAIATAAALGGGLAMTGCTSSRSTAMHNASYDSTPTYSNAASFSDLAISVEKKAPGKVRVGEAFTYEIRVRNNTDATLHNVVINEQIERAGYAVLSSAPDRDVPSRDYDTTKADYPQWKRDPPGNSYDDRDMTRDYLPDRRTTTASNATTGEEARRVRIADLGAQGENTWRIGTLAPGESEVITVKAVAAEAGTLASCMTVDYDPIICTTVEAVEPELKIERLLADGQSSVYACDDIKVTYRITNAGGIETRPLTLEEPLPRAIRTSNGSGQVAMNFDTIRPGKAVTKTVTLSAQDAYTFRNRAFIETADGEKIYSNFGEIDILDPEISLSVDGPSSDYMNRTITHTVTVRNTSEDPAKDVKVTADMPAGIKNLAFSSQRLERRGNTVTIGDLAPGEARSFNFTFEPNKVGDYSSSFTATGYCVDQQVKTVNTDVKGIPAIRIEVIDKNDPVRVGEEAHYEVRVKNQGSAKGLDINLVAMIPEQMEFVRAEGDRTAEYTRNMITFEPVPELAPGDIEVWNLFLKTTDEGRVKFEVRLKSDVNTTDVIEQEPTTIFK</sequence>
<dbReference type="Gene3D" id="2.60.40.10">
    <property type="entry name" value="Immunoglobulins"/>
    <property type="match status" value="1"/>
</dbReference>
<evidence type="ECO:0000259" key="2">
    <source>
        <dbReference type="Pfam" id="PF01345"/>
    </source>
</evidence>
<protein>
    <submittedName>
        <fullName evidence="3">OmcB protein</fullName>
    </submittedName>
</protein>
<dbReference type="InterPro" id="IPR013783">
    <property type="entry name" value="Ig-like_fold"/>
</dbReference>
<dbReference type="PANTHER" id="PTHR34819:SF3">
    <property type="entry name" value="CELL SURFACE PROTEIN"/>
    <property type="match status" value="1"/>
</dbReference>
<reference evidence="3" key="1">
    <citation type="submission" date="2021-02" db="EMBL/GenBank/DDBJ databases">
        <authorList>
            <person name="Dougan E. K."/>
            <person name="Rhodes N."/>
            <person name="Thang M."/>
            <person name="Chan C."/>
        </authorList>
    </citation>
    <scope>NUCLEOTIDE SEQUENCE</scope>
</reference>
<dbReference type="InterPro" id="IPR001434">
    <property type="entry name" value="OmcB-like_DUF11"/>
</dbReference>
<name>A0A812T8C4_9DINO</name>
<dbReference type="AlphaFoldDB" id="A0A812T8C4"/>
<evidence type="ECO:0000313" key="3">
    <source>
        <dbReference type="EMBL" id="CAE7521231.1"/>
    </source>
</evidence>
<organism evidence="3 4">
    <name type="scientific">Symbiodinium necroappetens</name>
    <dbReference type="NCBI Taxonomy" id="1628268"/>
    <lineage>
        <taxon>Eukaryota</taxon>
        <taxon>Sar</taxon>
        <taxon>Alveolata</taxon>
        <taxon>Dinophyceae</taxon>
        <taxon>Suessiales</taxon>
        <taxon>Symbiodiniaceae</taxon>
        <taxon>Symbiodinium</taxon>
    </lineage>
</organism>
<dbReference type="SUPFAM" id="SSF49384">
    <property type="entry name" value="Carbohydrate-binding domain"/>
    <property type="match status" value="1"/>
</dbReference>
<dbReference type="GO" id="GO:0030246">
    <property type="term" value="F:carbohydrate binding"/>
    <property type="evidence" value="ECO:0007669"/>
    <property type="project" value="InterPro"/>
</dbReference>
<dbReference type="EMBL" id="CAJNJA010024053">
    <property type="protein sequence ID" value="CAE7521231.1"/>
    <property type="molecule type" value="Genomic_DNA"/>
</dbReference>
<dbReference type="Pfam" id="PF01345">
    <property type="entry name" value="DUF11"/>
    <property type="match status" value="2"/>
</dbReference>